<dbReference type="Pfam" id="PF01575">
    <property type="entry name" value="MaoC_dehydratas"/>
    <property type="match status" value="1"/>
</dbReference>
<dbReference type="PANTHER" id="PTHR42993">
    <property type="entry name" value="MAOC-LIKE DEHYDRATASE DOMAIN-CONTAINING PROTEIN"/>
    <property type="match status" value="1"/>
</dbReference>
<gene>
    <name evidence="2" type="ORF">EWH08_12875</name>
</gene>
<dbReference type="Gene3D" id="3.10.129.10">
    <property type="entry name" value="Hotdog Thioesterase"/>
    <property type="match status" value="1"/>
</dbReference>
<dbReference type="InterPro" id="IPR039375">
    <property type="entry name" value="NodN-like"/>
</dbReference>
<feature type="domain" description="MaoC-like" evidence="1">
    <location>
        <begin position="15"/>
        <end position="112"/>
    </location>
</feature>
<sequence length="164" mass="17958">MVARTIDYSELESFQGQEIGVSRWFEVTQRSIDLFAEATGDRQWVHVDVERATRENGGTIAHGFLTLALLPVMLADVLEITGINHALNYGLNKVRFTNPVRAGRNVRVRQKLLSTEPKAGGLLMTSEMTIEIEGEDRPACVAEGMGLLFPGTGRLDTTAKAEGA</sequence>
<reference evidence="2 3" key="1">
    <citation type="submission" date="2019-02" db="EMBL/GenBank/DDBJ databases">
        <authorList>
            <person name="Feng G."/>
        </authorList>
    </citation>
    <scope>NUCLEOTIDE SEQUENCE [LARGE SCALE GENOMIC DNA]</scope>
    <source>
        <strain evidence="2 3">DSM 26779</strain>
    </source>
</reference>
<name>A0A4Q4J6A9_9SPHN</name>
<dbReference type="InterPro" id="IPR029069">
    <property type="entry name" value="HotDog_dom_sf"/>
</dbReference>
<proteinExistence type="predicted"/>
<accession>A0A4Q4J6A9</accession>
<dbReference type="SUPFAM" id="SSF54637">
    <property type="entry name" value="Thioesterase/thiol ester dehydrase-isomerase"/>
    <property type="match status" value="1"/>
</dbReference>
<organism evidence="2 3">
    <name type="scientific">Sphingobium indicum</name>
    <dbReference type="NCBI Taxonomy" id="332055"/>
    <lineage>
        <taxon>Bacteria</taxon>
        <taxon>Pseudomonadati</taxon>
        <taxon>Pseudomonadota</taxon>
        <taxon>Alphaproteobacteria</taxon>
        <taxon>Sphingomonadales</taxon>
        <taxon>Sphingomonadaceae</taxon>
        <taxon>Sphingobium</taxon>
    </lineage>
</organism>
<dbReference type="AlphaFoldDB" id="A0A4Q4J6A9"/>
<comment type="caution">
    <text evidence="2">The sequence shown here is derived from an EMBL/GenBank/DDBJ whole genome shotgun (WGS) entry which is preliminary data.</text>
</comment>
<dbReference type="InterPro" id="IPR002539">
    <property type="entry name" value="MaoC-like_dom"/>
</dbReference>
<dbReference type="Proteomes" id="UP000292734">
    <property type="component" value="Unassembled WGS sequence"/>
</dbReference>
<dbReference type="CDD" id="cd03450">
    <property type="entry name" value="NodN"/>
    <property type="match status" value="1"/>
</dbReference>
<evidence type="ECO:0000313" key="2">
    <source>
        <dbReference type="EMBL" id="RYM01565.1"/>
    </source>
</evidence>
<protein>
    <submittedName>
        <fullName evidence="2">MaoC family dehydratase</fullName>
    </submittedName>
</protein>
<evidence type="ECO:0000259" key="1">
    <source>
        <dbReference type="Pfam" id="PF01575"/>
    </source>
</evidence>
<dbReference type="PANTHER" id="PTHR42993:SF1">
    <property type="entry name" value="MAOC-LIKE DEHYDRATASE DOMAIN-CONTAINING PROTEIN"/>
    <property type="match status" value="1"/>
</dbReference>
<dbReference type="RefSeq" id="WP_129965520.1">
    <property type="nucleotide sequence ID" value="NZ_JACBZE010000005.1"/>
</dbReference>
<dbReference type="EMBL" id="SEOM01000004">
    <property type="protein sequence ID" value="RYM01565.1"/>
    <property type="molecule type" value="Genomic_DNA"/>
</dbReference>
<evidence type="ECO:0000313" key="3">
    <source>
        <dbReference type="Proteomes" id="UP000292734"/>
    </source>
</evidence>